<organism evidence="1 2">
    <name type="scientific">Candidatus Gottesmanbacteria bacterium RIFCSPLOWO2_02_FULL_38_8</name>
    <dbReference type="NCBI Taxonomy" id="1798397"/>
    <lineage>
        <taxon>Bacteria</taxon>
        <taxon>Candidatus Gottesmaniibacteriota</taxon>
    </lineage>
</organism>
<gene>
    <name evidence="1" type="ORF">A3I51_01640</name>
</gene>
<protein>
    <submittedName>
        <fullName evidence="1">Uncharacterized protein</fullName>
    </submittedName>
</protein>
<accession>A0A1F6B629</accession>
<dbReference type="Pfam" id="PF20524">
    <property type="entry name" value="DUF6739"/>
    <property type="match status" value="1"/>
</dbReference>
<comment type="caution">
    <text evidence="1">The sequence shown here is derived from an EMBL/GenBank/DDBJ whole genome shotgun (WGS) entry which is preliminary data.</text>
</comment>
<evidence type="ECO:0000313" key="1">
    <source>
        <dbReference type="EMBL" id="OGG32358.1"/>
    </source>
</evidence>
<reference evidence="1 2" key="1">
    <citation type="journal article" date="2016" name="Nat. Commun.">
        <title>Thousands of microbial genomes shed light on interconnected biogeochemical processes in an aquifer system.</title>
        <authorList>
            <person name="Anantharaman K."/>
            <person name="Brown C.T."/>
            <person name="Hug L.A."/>
            <person name="Sharon I."/>
            <person name="Castelle C.J."/>
            <person name="Probst A.J."/>
            <person name="Thomas B.C."/>
            <person name="Singh A."/>
            <person name="Wilkins M.J."/>
            <person name="Karaoz U."/>
            <person name="Brodie E.L."/>
            <person name="Williams K.H."/>
            <person name="Hubbard S.S."/>
            <person name="Banfield J.F."/>
        </authorList>
    </citation>
    <scope>NUCLEOTIDE SEQUENCE [LARGE SCALE GENOMIC DNA]</scope>
</reference>
<proteinExistence type="predicted"/>
<dbReference type="EMBL" id="MFKA01000015">
    <property type="protein sequence ID" value="OGG32358.1"/>
    <property type="molecule type" value="Genomic_DNA"/>
</dbReference>
<dbReference type="InterPro" id="IPR046627">
    <property type="entry name" value="DUF6739"/>
</dbReference>
<sequence>MTEHLPETGPNLDPQLSGLQVKLQIATQFAREKLGITSDRLHKIVTPKNLIIGGSIAAPAVVFALGAVEGAMISDGDIPYSIAYGVGNISRAITWARQDPSIIALANHIPQEVINQSMVDALNGIAKTSEMAIAKETMDILLDIRGSIADGTLMVWFITGAFAVRSGGEKLRQRILEGIEALRRHGEQYFILGGEESGIMTALLQDNLTHVIPIVEKPEAVAQIKKEALRHGEHAFYLMADGQDYNNTPWERLIIRKNWLMKTEDGRQIMMIIGDGSVYEEALDLRDQPQQDLTIEELQLAKKNLVNRASQCHIKPDTFETVTVYFGNARLLNESPSGIPFTARQYADKYKTVDIWVDTRSPIIEETIEWLKSRIGADNLQEGRRALVFDTTNKEYFKNFSKMMKDYGVFVYDPFDQDIPQGLPVIVYEEQSAYTIQKADDMVNNHQVERENVATLTDTIFAYEDSLKRGIKSICSAKIYRDVIYQIRDALISGVSAEKIQADLDNRWNSPGLSTPTYEVT</sequence>
<evidence type="ECO:0000313" key="2">
    <source>
        <dbReference type="Proteomes" id="UP000179209"/>
    </source>
</evidence>
<name>A0A1F6B629_9BACT</name>
<dbReference type="Proteomes" id="UP000179209">
    <property type="component" value="Unassembled WGS sequence"/>
</dbReference>
<dbReference type="AlphaFoldDB" id="A0A1F6B629"/>